<reference evidence="2" key="2">
    <citation type="submission" date="2020-12" db="EMBL/GenBank/DDBJ databases">
        <authorList>
            <person name="Kanost M."/>
        </authorList>
    </citation>
    <scope>NUCLEOTIDE SEQUENCE</scope>
</reference>
<reference evidence="2" key="1">
    <citation type="journal article" date="2016" name="Insect Biochem. Mol. Biol.">
        <title>Multifaceted biological insights from a draft genome sequence of the tobacco hornworm moth, Manduca sexta.</title>
        <authorList>
            <person name="Kanost M.R."/>
            <person name="Arrese E.L."/>
            <person name="Cao X."/>
            <person name="Chen Y.R."/>
            <person name="Chellapilla S."/>
            <person name="Goldsmith M.R."/>
            <person name="Grosse-Wilde E."/>
            <person name="Heckel D.G."/>
            <person name="Herndon N."/>
            <person name="Jiang H."/>
            <person name="Papanicolaou A."/>
            <person name="Qu J."/>
            <person name="Soulages J.L."/>
            <person name="Vogel H."/>
            <person name="Walters J."/>
            <person name="Waterhouse R.M."/>
            <person name="Ahn S.J."/>
            <person name="Almeida F.C."/>
            <person name="An C."/>
            <person name="Aqrawi P."/>
            <person name="Bretschneider A."/>
            <person name="Bryant W.B."/>
            <person name="Bucks S."/>
            <person name="Chao H."/>
            <person name="Chevignon G."/>
            <person name="Christen J.M."/>
            <person name="Clarke D.F."/>
            <person name="Dittmer N.T."/>
            <person name="Ferguson L.C.F."/>
            <person name="Garavelou S."/>
            <person name="Gordon K.H.J."/>
            <person name="Gunaratna R.T."/>
            <person name="Han Y."/>
            <person name="Hauser F."/>
            <person name="He Y."/>
            <person name="Heidel-Fischer H."/>
            <person name="Hirsh A."/>
            <person name="Hu Y."/>
            <person name="Jiang H."/>
            <person name="Kalra D."/>
            <person name="Klinner C."/>
            <person name="Konig C."/>
            <person name="Kovar C."/>
            <person name="Kroll A.R."/>
            <person name="Kuwar S.S."/>
            <person name="Lee S.L."/>
            <person name="Lehman R."/>
            <person name="Li K."/>
            <person name="Li Z."/>
            <person name="Liang H."/>
            <person name="Lovelace S."/>
            <person name="Lu Z."/>
            <person name="Mansfield J.H."/>
            <person name="McCulloch K.J."/>
            <person name="Mathew T."/>
            <person name="Morton B."/>
            <person name="Muzny D.M."/>
            <person name="Neunemann D."/>
            <person name="Ongeri F."/>
            <person name="Pauchet Y."/>
            <person name="Pu L.L."/>
            <person name="Pyrousis I."/>
            <person name="Rao X.J."/>
            <person name="Redding A."/>
            <person name="Roesel C."/>
            <person name="Sanchez-Gracia A."/>
            <person name="Schaack S."/>
            <person name="Shukla A."/>
            <person name="Tetreau G."/>
            <person name="Wang Y."/>
            <person name="Xiong G.H."/>
            <person name="Traut W."/>
            <person name="Walsh T.K."/>
            <person name="Worley K.C."/>
            <person name="Wu D."/>
            <person name="Wu W."/>
            <person name="Wu Y.Q."/>
            <person name="Zhang X."/>
            <person name="Zou Z."/>
            <person name="Zucker H."/>
            <person name="Briscoe A.D."/>
            <person name="Burmester T."/>
            <person name="Clem R.J."/>
            <person name="Feyereisen R."/>
            <person name="Grimmelikhuijzen C.J.P."/>
            <person name="Hamodrakas S.J."/>
            <person name="Hansson B.S."/>
            <person name="Huguet E."/>
            <person name="Jermiin L.S."/>
            <person name="Lan Q."/>
            <person name="Lehman H.K."/>
            <person name="Lorenzen M."/>
            <person name="Merzendorfer H."/>
            <person name="Michalopoulos I."/>
            <person name="Morton D.B."/>
            <person name="Muthukrishnan S."/>
            <person name="Oakeshott J.G."/>
            <person name="Palmer W."/>
            <person name="Park Y."/>
            <person name="Passarelli A.L."/>
            <person name="Rozas J."/>
            <person name="Schwartz L.M."/>
            <person name="Smith W."/>
            <person name="Southgate A."/>
            <person name="Vilcinskas A."/>
            <person name="Vogt R."/>
            <person name="Wang P."/>
            <person name="Werren J."/>
            <person name="Yu X.Q."/>
            <person name="Zhou J.J."/>
            <person name="Brown S.J."/>
            <person name="Scherer S.E."/>
            <person name="Richards S."/>
            <person name="Blissard G.W."/>
        </authorList>
    </citation>
    <scope>NUCLEOTIDE SEQUENCE</scope>
</reference>
<feature type="non-terminal residue" evidence="2">
    <location>
        <position position="222"/>
    </location>
</feature>
<sequence length="222" mass="25455">MKSSFSLSSLRSAVAPPAGQCDQLERPYHSLTKKRKEPCREAWRRSWGSTASGGSAGDDLWPLLQRHYDYIMDNQIINTCKEANGELQSHNSTALLTGPRLLNPTSGFNRQWSLNQLIAEFNELCQWLTHVQEEIYSSPENLSSRKLRMNRMSELVSVEPRRIKFVEQASAILERIPEASGEVTWRIEHLKIKWEALRLLLSPEQQNRDEDNPDAVDTAHEL</sequence>
<name>A0A922A0M1_MANSE</name>
<dbReference type="AlphaFoldDB" id="A0A922A0M1"/>
<proteinExistence type="predicted"/>
<evidence type="ECO:0000313" key="3">
    <source>
        <dbReference type="Proteomes" id="UP000791440"/>
    </source>
</evidence>
<protein>
    <submittedName>
        <fullName evidence="2">Uncharacterized protein</fullName>
    </submittedName>
</protein>
<evidence type="ECO:0000256" key="1">
    <source>
        <dbReference type="SAM" id="MobiDB-lite"/>
    </source>
</evidence>
<accession>A0A922A0M1</accession>
<gene>
    <name evidence="2" type="ORF">O3G_MSEX015350</name>
</gene>
<evidence type="ECO:0000313" key="2">
    <source>
        <dbReference type="EMBL" id="KAG6465728.1"/>
    </source>
</evidence>
<feature type="region of interest" description="Disordered" evidence="1">
    <location>
        <begin position="1"/>
        <end position="27"/>
    </location>
</feature>
<organism evidence="2 3">
    <name type="scientific">Manduca sexta</name>
    <name type="common">Tobacco hawkmoth</name>
    <name type="synonym">Tobacco hornworm</name>
    <dbReference type="NCBI Taxonomy" id="7130"/>
    <lineage>
        <taxon>Eukaryota</taxon>
        <taxon>Metazoa</taxon>
        <taxon>Ecdysozoa</taxon>
        <taxon>Arthropoda</taxon>
        <taxon>Hexapoda</taxon>
        <taxon>Insecta</taxon>
        <taxon>Pterygota</taxon>
        <taxon>Neoptera</taxon>
        <taxon>Endopterygota</taxon>
        <taxon>Lepidoptera</taxon>
        <taxon>Glossata</taxon>
        <taxon>Ditrysia</taxon>
        <taxon>Bombycoidea</taxon>
        <taxon>Sphingidae</taxon>
        <taxon>Sphinginae</taxon>
        <taxon>Sphingini</taxon>
        <taxon>Manduca</taxon>
    </lineage>
</organism>
<dbReference type="Proteomes" id="UP000791440">
    <property type="component" value="Unassembled WGS sequence"/>
</dbReference>
<keyword evidence="3" id="KW-1185">Reference proteome</keyword>
<feature type="compositionally biased region" description="Low complexity" evidence="1">
    <location>
        <begin position="1"/>
        <end position="12"/>
    </location>
</feature>
<dbReference type="EMBL" id="JH669696">
    <property type="protein sequence ID" value="KAG6465728.1"/>
    <property type="molecule type" value="Genomic_DNA"/>
</dbReference>
<comment type="caution">
    <text evidence="2">The sequence shown here is derived from an EMBL/GenBank/DDBJ whole genome shotgun (WGS) entry which is preliminary data.</text>
</comment>